<dbReference type="Gene3D" id="3.40.50.300">
    <property type="entry name" value="P-loop containing nucleotide triphosphate hydrolases"/>
    <property type="match status" value="1"/>
</dbReference>
<dbReference type="SUPFAM" id="SSF52540">
    <property type="entry name" value="P-loop containing nucleoside triphosphate hydrolases"/>
    <property type="match status" value="1"/>
</dbReference>
<evidence type="ECO:0000313" key="2">
    <source>
        <dbReference type="Proteomes" id="UP001155241"/>
    </source>
</evidence>
<dbReference type="Proteomes" id="UP001155241">
    <property type="component" value="Unassembled WGS sequence"/>
</dbReference>
<name>A0A9X2F525_9BACT</name>
<proteinExistence type="predicted"/>
<accession>A0A9X2F525</accession>
<dbReference type="AlphaFoldDB" id="A0A9X2F525"/>
<dbReference type="RefSeq" id="WP_252850492.1">
    <property type="nucleotide sequence ID" value="NZ_JAMXLR010000003.1"/>
</dbReference>
<dbReference type="EMBL" id="JAMXLR010000003">
    <property type="protein sequence ID" value="MCO6042392.1"/>
    <property type="molecule type" value="Genomic_DNA"/>
</dbReference>
<protein>
    <submittedName>
        <fullName evidence="1">Cytidylate kinase-like family protein</fullName>
    </submittedName>
</protein>
<keyword evidence="2" id="KW-1185">Reference proteome</keyword>
<comment type="caution">
    <text evidence="1">The sequence shown here is derived from an EMBL/GenBank/DDBJ whole genome shotgun (WGS) entry which is preliminary data.</text>
</comment>
<gene>
    <name evidence="1" type="ORF">NG895_00590</name>
</gene>
<keyword evidence="1" id="KW-0808">Transferase</keyword>
<dbReference type="GO" id="GO:0016301">
    <property type="term" value="F:kinase activity"/>
    <property type="evidence" value="ECO:0007669"/>
    <property type="project" value="UniProtKB-KW"/>
</dbReference>
<keyword evidence="1" id="KW-0418">Kinase</keyword>
<sequence>MTTHANRLGESLDRAYRHWRERGVLETSHKQDSTPPHLTVAISRERGAGGGSVARNLAQRLDWPLYDRELLEHIAEKSGVQEKMLSDLDESRPAWFSEILKSLGTDRPMTAAGYAALLHKLLAGLYMHGNCIVLGRGAAQILPPEHTLRVRLIAPYEHRVDRVAENFPSRQEAIKHVKQVDKDRALFVREYFHRDVNNCHDYDLTIDTARLDVVTCCELIERAMAGRIAELQRQ</sequence>
<dbReference type="Pfam" id="PF13189">
    <property type="entry name" value="Cytidylate_kin2"/>
    <property type="match status" value="1"/>
</dbReference>
<organism evidence="1 2">
    <name type="scientific">Aeoliella straminimaris</name>
    <dbReference type="NCBI Taxonomy" id="2954799"/>
    <lineage>
        <taxon>Bacteria</taxon>
        <taxon>Pseudomonadati</taxon>
        <taxon>Planctomycetota</taxon>
        <taxon>Planctomycetia</taxon>
        <taxon>Pirellulales</taxon>
        <taxon>Lacipirellulaceae</taxon>
        <taxon>Aeoliella</taxon>
    </lineage>
</organism>
<evidence type="ECO:0000313" key="1">
    <source>
        <dbReference type="EMBL" id="MCO6042392.1"/>
    </source>
</evidence>
<reference evidence="1" key="1">
    <citation type="submission" date="2022-06" db="EMBL/GenBank/DDBJ databases">
        <title>Aeoliella straminimaris, a novel planctomycete from sediments.</title>
        <authorList>
            <person name="Vitorino I.R."/>
            <person name="Lage O.M."/>
        </authorList>
    </citation>
    <scope>NUCLEOTIDE SEQUENCE</scope>
    <source>
        <strain evidence="1">ICT_H6.2</strain>
    </source>
</reference>
<dbReference type="InterPro" id="IPR027417">
    <property type="entry name" value="P-loop_NTPase"/>
</dbReference>